<protein>
    <submittedName>
        <fullName evidence="1">Uncharacterized protein</fullName>
    </submittedName>
</protein>
<dbReference type="EnsemblPlants" id="OPUNC11G02470.1">
    <property type="protein sequence ID" value="OPUNC11G02470.1"/>
    <property type="gene ID" value="OPUNC11G02470"/>
</dbReference>
<name>A0A0E0MCD0_ORYPU</name>
<dbReference type="STRING" id="4537.A0A0E0MCD0"/>
<evidence type="ECO:0000313" key="2">
    <source>
        <dbReference type="Proteomes" id="UP000026962"/>
    </source>
</evidence>
<dbReference type="AlphaFoldDB" id="A0A0E0MCD0"/>
<dbReference type="Gramene" id="OPUNC11G02470.1">
    <property type="protein sequence ID" value="OPUNC11G02470.1"/>
    <property type="gene ID" value="OPUNC11G02470"/>
</dbReference>
<proteinExistence type="predicted"/>
<dbReference type="HOGENOM" id="CLU_1505784_0_0_1"/>
<sequence length="179" mass="20049">MLASVAGVPKKGLRTLILLIVWEVWKERNRRIFDHKEAATSYLLSKIKEEAGMWALAGAKRLGEIIPQSLFGHVDREVVAGDYDYMLAFTRIGEMLHIRVFQNKMGPLPIETVDLVVSSQFAAVCSAVQVKVPTAFKGINEARASDERFKAFFSSAETIEFTAADEKYTEHRPLVCADD</sequence>
<reference evidence="1" key="1">
    <citation type="submission" date="2015-04" db="UniProtKB">
        <authorList>
            <consortium name="EnsemblPlants"/>
        </authorList>
    </citation>
    <scope>IDENTIFICATION</scope>
</reference>
<organism evidence="1">
    <name type="scientific">Oryza punctata</name>
    <name type="common">Red rice</name>
    <dbReference type="NCBI Taxonomy" id="4537"/>
    <lineage>
        <taxon>Eukaryota</taxon>
        <taxon>Viridiplantae</taxon>
        <taxon>Streptophyta</taxon>
        <taxon>Embryophyta</taxon>
        <taxon>Tracheophyta</taxon>
        <taxon>Spermatophyta</taxon>
        <taxon>Magnoliopsida</taxon>
        <taxon>Liliopsida</taxon>
        <taxon>Poales</taxon>
        <taxon>Poaceae</taxon>
        <taxon>BOP clade</taxon>
        <taxon>Oryzoideae</taxon>
        <taxon>Oryzeae</taxon>
        <taxon>Oryzinae</taxon>
        <taxon>Oryza</taxon>
    </lineage>
</organism>
<reference evidence="1" key="2">
    <citation type="submission" date="2018-05" db="EMBL/GenBank/DDBJ databases">
        <title>OpunRS2 (Oryza punctata Reference Sequence Version 2).</title>
        <authorList>
            <person name="Zhang J."/>
            <person name="Kudrna D."/>
            <person name="Lee S."/>
            <person name="Talag J."/>
            <person name="Welchert J."/>
            <person name="Wing R.A."/>
        </authorList>
    </citation>
    <scope>NUCLEOTIDE SEQUENCE [LARGE SCALE GENOMIC DNA]</scope>
</reference>
<dbReference type="Proteomes" id="UP000026962">
    <property type="component" value="Chromosome 11"/>
</dbReference>
<dbReference type="eggNOG" id="ENOG502R4N5">
    <property type="taxonomic scope" value="Eukaryota"/>
</dbReference>
<keyword evidence="2" id="KW-1185">Reference proteome</keyword>
<accession>A0A0E0MCD0</accession>
<evidence type="ECO:0000313" key="1">
    <source>
        <dbReference type="EnsemblPlants" id="OPUNC11G02470.1"/>
    </source>
</evidence>